<keyword evidence="3" id="KW-1185">Reference proteome</keyword>
<dbReference type="PANTHER" id="PTHR11070:SF2">
    <property type="entry name" value="ATP-DEPENDENT DNA HELICASE SRS2"/>
    <property type="match status" value="1"/>
</dbReference>
<feature type="domain" description="UvrD-like helicase C-terminal" evidence="1">
    <location>
        <begin position="300"/>
        <end position="342"/>
    </location>
</feature>
<dbReference type="InterPro" id="IPR027785">
    <property type="entry name" value="UvrD-like_helicase_C"/>
</dbReference>
<dbReference type="Gene3D" id="3.40.50.300">
    <property type="entry name" value="P-loop containing nucleotide triphosphate hydrolases"/>
    <property type="match status" value="2"/>
</dbReference>
<sequence>MTPAADELLPEQSELLHDLPAAGHHLVDGPPGSGKSALAVHRALALAHGGHRVALVSRSNLLRQRLQRDLNSAPGATAVPVTTYHKWVIDWHRRSTGAEIRFSSDGSFDWDALAASAISLTAPPEREWLVVDEGQDLPVQFYLLCRLLGTHLTVFADEYQCITDQQSTLAEISQALGAPSRHTIAGNLRNSRQISRLAQEFTLDRTSVKHPEREGPLPSLMPLARLSQTARWIAEVAAAHRGQSTGVILRHTQGQKDLLGELARVAPRLKTQTYIASAPEGRYRTVDASRPGLTLVNRASAKGLEFDTVVVPDTHLDTGDPTAAAIRMLYYVMATRARHRLYFGYAGPEEPPMLAHIPPFLLERPKPKSR</sequence>
<dbReference type="InterPro" id="IPR000212">
    <property type="entry name" value="DNA_helicase_UvrD/REP"/>
</dbReference>
<proteinExistence type="predicted"/>
<dbReference type="InterPro" id="IPR027417">
    <property type="entry name" value="P-loop_NTPase"/>
</dbReference>
<name>A0ABN2YW05_9ACTN</name>
<dbReference type="Proteomes" id="UP001422759">
    <property type="component" value="Unassembled WGS sequence"/>
</dbReference>
<dbReference type="SUPFAM" id="SSF52540">
    <property type="entry name" value="P-loop containing nucleoside triphosphate hydrolases"/>
    <property type="match status" value="1"/>
</dbReference>
<protein>
    <recommendedName>
        <fullName evidence="1">UvrD-like helicase C-terminal domain-containing protein</fullName>
    </recommendedName>
</protein>
<accession>A0ABN2YW05</accession>
<comment type="caution">
    <text evidence="2">The sequence shown here is derived from an EMBL/GenBank/DDBJ whole genome shotgun (WGS) entry which is preliminary data.</text>
</comment>
<organism evidence="2 3">
    <name type="scientific">Kitasatospora kazusensis</name>
    <dbReference type="NCBI Taxonomy" id="407974"/>
    <lineage>
        <taxon>Bacteria</taxon>
        <taxon>Bacillati</taxon>
        <taxon>Actinomycetota</taxon>
        <taxon>Actinomycetes</taxon>
        <taxon>Kitasatosporales</taxon>
        <taxon>Streptomycetaceae</taxon>
        <taxon>Kitasatospora</taxon>
    </lineage>
</organism>
<dbReference type="Pfam" id="PF13245">
    <property type="entry name" value="AAA_19"/>
    <property type="match status" value="1"/>
</dbReference>
<dbReference type="PANTHER" id="PTHR11070">
    <property type="entry name" value="UVRD / RECB / PCRA DNA HELICASE FAMILY MEMBER"/>
    <property type="match status" value="1"/>
</dbReference>
<dbReference type="EMBL" id="BAAANT010000003">
    <property type="protein sequence ID" value="GAA2133300.1"/>
    <property type="molecule type" value="Genomic_DNA"/>
</dbReference>
<evidence type="ECO:0000313" key="3">
    <source>
        <dbReference type="Proteomes" id="UP001422759"/>
    </source>
</evidence>
<dbReference type="Pfam" id="PF13538">
    <property type="entry name" value="UvrD_C_2"/>
    <property type="match status" value="1"/>
</dbReference>
<gene>
    <name evidence="2" type="ORF">GCM10009760_09310</name>
</gene>
<evidence type="ECO:0000313" key="2">
    <source>
        <dbReference type="EMBL" id="GAA2133300.1"/>
    </source>
</evidence>
<reference evidence="2 3" key="1">
    <citation type="journal article" date="2019" name="Int. J. Syst. Evol. Microbiol.">
        <title>The Global Catalogue of Microorganisms (GCM) 10K type strain sequencing project: providing services to taxonomists for standard genome sequencing and annotation.</title>
        <authorList>
            <consortium name="The Broad Institute Genomics Platform"/>
            <consortium name="The Broad Institute Genome Sequencing Center for Infectious Disease"/>
            <person name="Wu L."/>
            <person name="Ma J."/>
        </authorList>
    </citation>
    <scope>NUCLEOTIDE SEQUENCE [LARGE SCALE GENOMIC DNA]</scope>
    <source>
        <strain evidence="2 3">JCM 14560</strain>
    </source>
</reference>
<dbReference type="RefSeq" id="WP_344460953.1">
    <property type="nucleotide sequence ID" value="NZ_BAAANT010000003.1"/>
</dbReference>
<evidence type="ECO:0000259" key="1">
    <source>
        <dbReference type="Pfam" id="PF13538"/>
    </source>
</evidence>